<dbReference type="GO" id="GO:1990961">
    <property type="term" value="P:xenobiotic detoxification by transmembrane export across the plasma membrane"/>
    <property type="evidence" value="ECO:0007669"/>
    <property type="project" value="InterPro"/>
</dbReference>
<feature type="transmembrane region" description="Helical" evidence="8">
    <location>
        <begin position="243"/>
        <end position="262"/>
    </location>
</feature>
<feature type="transmembrane region" description="Helical" evidence="8">
    <location>
        <begin position="208"/>
        <end position="237"/>
    </location>
</feature>
<dbReference type="PANTHER" id="PTHR23502">
    <property type="entry name" value="MAJOR FACILITATOR SUPERFAMILY"/>
    <property type="match status" value="1"/>
</dbReference>
<dbReference type="RefSeq" id="WP_010795512.1">
    <property type="nucleotide sequence ID" value="NZ_CP044086.1"/>
</dbReference>
<keyword evidence="4" id="KW-1003">Cell membrane</keyword>
<dbReference type="NCBIfam" id="NF008314">
    <property type="entry name" value="PRK11102.1"/>
    <property type="match status" value="1"/>
</dbReference>
<feature type="transmembrane region" description="Helical" evidence="8">
    <location>
        <begin position="365"/>
        <end position="383"/>
    </location>
</feature>
<dbReference type="InterPro" id="IPR011701">
    <property type="entry name" value="MFS"/>
</dbReference>
<feature type="transmembrane region" description="Helical" evidence="8">
    <location>
        <begin position="299"/>
        <end position="318"/>
    </location>
</feature>
<gene>
    <name evidence="11" type="primary">bcr_1</name>
    <name evidence="10" type="ORF">IRZ65_14955</name>
    <name evidence="11" type="ORF">NCTC11842_03752</name>
</gene>
<dbReference type="EMBL" id="JADMCD010000007">
    <property type="protein sequence ID" value="MBF8641983.1"/>
    <property type="molecule type" value="Genomic_DNA"/>
</dbReference>
<dbReference type="Pfam" id="PF07690">
    <property type="entry name" value="MFS_1"/>
    <property type="match status" value="1"/>
</dbReference>
<dbReference type="EMBL" id="UAUF01000014">
    <property type="protein sequence ID" value="SPZ11507.1"/>
    <property type="molecule type" value="Genomic_DNA"/>
</dbReference>
<evidence type="ECO:0000259" key="9">
    <source>
        <dbReference type="PROSITE" id="PS50850"/>
    </source>
</evidence>
<feature type="transmembrane region" description="Helical" evidence="8">
    <location>
        <begin position="70"/>
        <end position="90"/>
    </location>
</feature>
<reference evidence="11 12" key="1">
    <citation type="submission" date="2018-06" db="EMBL/GenBank/DDBJ databases">
        <authorList>
            <consortium name="Pathogen Informatics"/>
            <person name="Doyle S."/>
        </authorList>
    </citation>
    <scope>NUCLEOTIDE SEQUENCE [LARGE SCALE GENOMIC DNA]</scope>
    <source>
        <strain evidence="11 12">NCTC11842</strain>
    </source>
</reference>
<keyword evidence="7 8" id="KW-0472">Membrane</keyword>
<evidence type="ECO:0000256" key="2">
    <source>
        <dbReference type="ARBA" id="ARBA00006236"/>
    </source>
</evidence>
<dbReference type="Proteomes" id="UP000626180">
    <property type="component" value="Unassembled WGS sequence"/>
</dbReference>
<reference evidence="10 13" key="2">
    <citation type="submission" date="2020-10" db="EMBL/GenBank/DDBJ databases">
        <title>Genome sequences of Pseudomonas isolates.</title>
        <authorList>
            <person name="Wessels L."/>
            <person name="Reich F."/>
            <person name="Hammerl J."/>
        </authorList>
    </citation>
    <scope>NUCLEOTIDE SEQUENCE [LARGE SCALE GENOMIC DNA]</scope>
    <source>
        <strain evidence="10 13">20-MO00624-0</strain>
    </source>
</reference>
<evidence type="ECO:0000313" key="11">
    <source>
        <dbReference type="EMBL" id="SPZ11507.1"/>
    </source>
</evidence>
<keyword evidence="6 8" id="KW-1133">Transmembrane helix</keyword>
<dbReference type="NCBIfam" id="TIGR00710">
    <property type="entry name" value="efflux_Bcr_CflA"/>
    <property type="match status" value="1"/>
</dbReference>
<keyword evidence="3 8" id="KW-0813">Transport</keyword>
<comment type="subcellular location">
    <subcellularLocation>
        <location evidence="8">Cell inner membrane</location>
        <topology evidence="8">Multi-pass membrane protein</topology>
    </subcellularLocation>
    <subcellularLocation>
        <location evidence="1">Cell membrane</location>
        <topology evidence="1">Multi-pass membrane protein</topology>
    </subcellularLocation>
</comment>
<sequence>MTFRILLMLGALSAFAPFAIDMYLPSFPSLAKAFSTDVEHVQLSLSAYFAGLSIGQLFYGPLADRFGRRIPLLTGIVLFTLASLACAMAPTLEWLIAARFVQALGGCAGMVISRAVVRDLCDPIHAAKAFSQIVLVTGVAPILAPIGGGFLLNHVGWQAIFISLVVFALLCGSAVARWLPETLPPEAPRPLLRNALRQYWQMLSDRNFMGFALIGGISMAGMFAYIAGSPFVFINLYGVPAEHFGWVFGSNAAGFILFSQINARLLSRHGPSWLLTRVTRFYGAASLVLLAIAAFQPAMLWWICVPLFCCIASLGGIIPNASACAMAGQGSNAGSASALLGCLQFSIAALSSAAVGMLHDGTARPMAAIIAICGVAAAVLAWLTTRTRPAPH</sequence>
<evidence type="ECO:0000256" key="8">
    <source>
        <dbReference type="RuleBase" id="RU365088"/>
    </source>
</evidence>
<organism evidence="11 12">
    <name type="scientific">Pseudomonas luteola</name>
    <dbReference type="NCBI Taxonomy" id="47886"/>
    <lineage>
        <taxon>Bacteria</taxon>
        <taxon>Pseudomonadati</taxon>
        <taxon>Pseudomonadota</taxon>
        <taxon>Gammaproteobacteria</taxon>
        <taxon>Pseudomonadales</taxon>
        <taxon>Pseudomonadaceae</taxon>
        <taxon>Pseudomonas</taxon>
    </lineage>
</organism>
<evidence type="ECO:0000313" key="12">
    <source>
        <dbReference type="Proteomes" id="UP000250443"/>
    </source>
</evidence>
<dbReference type="PROSITE" id="PS50850">
    <property type="entry name" value="MFS"/>
    <property type="match status" value="1"/>
</dbReference>
<evidence type="ECO:0000256" key="3">
    <source>
        <dbReference type="ARBA" id="ARBA00022448"/>
    </source>
</evidence>
<keyword evidence="5 8" id="KW-0812">Transmembrane</keyword>
<feature type="domain" description="Major facilitator superfamily (MFS) profile" evidence="9">
    <location>
        <begin position="2"/>
        <end position="389"/>
    </location>
</feature>
<dbReference type="GO" id="GO:0015385">
    <property type="term" value="F:sodium:proton antiporter activity"/>
    <property type="evidence" value="ECO:0007669"/>
    <property type="project" value="TreeGrafter"/>
</dbReference>
<dbReference type="Gene3D" id="1.20.1720.10">
    <property type="entry name" value="Multidrug resistance protein D"/>
    <property type="match status" value="1"/>
</dbReference>
<dbReference type="SUPFAM" id="SSF103473">
    <property type="entry name" value="MFS general substrate transporter"/>
    <property type="match status" value="1"/>
</dbReference>
<evidence type="ECO:0000313" key="10">
    <source>
        <dbReference type="EMBL" id="MBF8641983.1"/>
    </source>
</evidence>
<evidence type="ECO:0000256" key="6">
    <source>
        <dbReference type="ARBA" id="ARBA00022989"/>
    </source>
</evidence>
<dbReference type="FunFam" id="1.20.1720.10:FF:000005">
    <property type="entry name" value="Bcr/CflA family efflux transporter"/>
    <property type="match status" value="1"/>
</dbReference>
<dbReference type="CDD" id="cd17320">
    <property type="entry name" value="MFS_MdfA_MDR_like"/>
    <property type="match status" value="1"/>
</dbReference>
<name>A0A2X2CTG2_PSELU</name>
<dbReference type="PANTHER" id="PTHR23502:SF132">
    <property type="entry name" value="POLYAMINE TRANSPORTER 2-RELATED"/>
    <property type="match status" value="1"/>
</dbReference>
<keyword evidence="13" id="KW-1185">Reference proteome</keyword>
<dbReference type="InterPro" id="IPR036259">
    <property type="entry name" value="MFS_trans_sf"/>
</dbReference>
<evidence type="ECO:0000256" key="1">
    <source>
        <dbReference type="ARBA" id="ARBA00004651"/>
    </source>
</evidence>
<proteinExistence type="inferred from homology"/>
<evidence type="ECO:0000256" key="7">
    <source>
        <dbReference type="ARBA" id="ARBA00023136"/>
    </source>
</evidence>
<keyword evidence="8" id="KW-0997">Cell inner membrane</keyword>
<evidence type="ECO:0000256" key="4">
    <source>
        <dbReference type="ARBA" id="ARBA00022475"/>
    </source>
</evidence>
<protein>
    <recommendedName>
        <fullName evidence="8">Bcr/CflA family efflux transporter</fullName>
    </recommendedName>
</protein>
<feature type="transmembrane region" description="Helical" evidence="8">
    <location>
        <begin position="96"/>
        <end position="117"/>
    </location>
</feature>
<dbReference type="InterPro" id="IPR004812">
    <property type="entry name" value="Efflux_drug-R_Bcr/CmlA"/>
</dbReference>
<dbReference type="AlphaFoldDB" id="A0A2X2CTG2"/>
<dbReference type="GO" id="GO:0005886">
    <property type="term" value="C:plasma membrane"/>
    <property type="evidence" value="ECO:0007669"/>
    <property type="project" value="UniProtKB-SubCell"/>
</dbReference>
<accession>A0A2X2CTG2</accession>
<feature type="transmembrane region" description="Helical" evidence="8">
    <location>
        <begin position="157"/>
        <end position="179"/>
    </location>
</feature>
<dbReference type="InterPro" id="IPR020846">
    <property type="entry name" value="MFS_dom"/>
</dbReference>
<evidence type="ECO:0000256" key="5">
    <source>
        <dbReference type="ARBA" id="ARBA00022692"/>
    </source>
</evidence>
<comment type="caution">
    <text evidence="8">Lacks conserved residue(s) required for the propagation of feature annotation.</text>
</comment>
<feature type="transmembrane region" description="Helical" evidence="8">
    <location>
        <begin position="43"/>
        <end position="63"/>
    </location>
</feature>
<dbReference type="Proteomes" id="UP000250443">
    <property type="component" value="Unassembled WGS sequence"/>
</dbReference>
<feature type="transmembrane region" description="Helical" evidence="8">
    <location>
        <begin position="129"/>
        <end position="151"/>
    </location>
</feature>
<dbReference type="GeneID" id="300265895"/>
<evidence type="ECO:0000313" key="13">
    <source>
        <dbReference type="Proteomes" id="UP000626180"/>
    </source>
</evidence>
<comment type="similarity">
    <text evidence="2 8">Belongs to the major facilitator superfamily. Bcr/CmlA family.</text>
</comment>
<feature type="transmembrane region" description="Helical" evidence="8">
    <location>
        <begin position="274"/>
        <end position="293"/>
    </location>
</feature>
<feature type="transmembrane region" description="Helical" evidence="8">
    <location>
        <begin position="338"/>
        <end position="359"/>
    </location>
</feature>
<dbReference type="GO" id="GO:0042910">
    <property type="term" value="F:xenobiotic transmembrane transporter activity"/>
    <property type="evidence" value="ECO:0007669"/>
    <property type="project" value="InterPro"/>
</dbReference>